<dbReference type="EMBL" id="CAJNJQ010001143">
    <property type="protein sequence ID" value="CAE7122672.1"/>
    <property type="molecule type" value="Genomic_DNA"/>
</dbReference>
<evidence type="ECO:0000256" key="3">
    <source>
        <dbReference type="ARBA" id="ARBA00010617"/>
    </source>
</evidence>
<dbReference type="Gene3D" id="1.10.630.10">
    <property type="entry name" value="Cytochrome P450"/>
    <property type="match status" value="1"/>
</dbReference>
<dbReference type="GO" id="GO:0020037">
    <property type="term" value="F:heme binding"/>
    <property type="evidence" value="ECO:0007669"/>
    <property type="project" value="InterPro"/>
</dbReference>
<evidence type="ECO:0000256" key="8">
    <source>
        <dbReference type="ARBA" id="ARBA00023033"/>
    </source>
</evidence>
<dbReference type="InterPro" id="IPR036396">
    <property type="entry name" value="Cyt_P450_sf"/>
</dbReference>
<reference evidence="12" key="1">
    <citation type="submission" date="2021-01" db="EMBL/GenBank/DDBJ databases">
        <authorList>
            <person name="Kaushik A."/>
        </authorList>
    </citation>
    <scope>NUCLEOTIDE SEQUENCE</scope>
    <source>
        <strain evidence="12">AG5</strain>
    </source>
</reference>
<accession>A0A8H3E2Q8</accession>
<keyword evidence="6 10" id="KW-0560">Oxidoreductase</keyword>
<evidence type="ECO:0000313" key="12">
    <source>
        <dbReference type="EMBL" id="CAE7122672.1"/>
    </source>
</evidence>
<dbReference type="InterPro" id="IPR050364">
    <property type="entry name" value="Cytochrome_P450_fung"/>
</dbReference>
<comment type="cofactor">
    <cofactor evidence="1 9">
        <name>heme</name>
        <dbReference type="ChEBI" id="CHEBI:30413"/>
    </cofactor>
</comment>
<evidence type="ECO:0000256" key="2">
    <source>
        <dbReference type="ARBA" id="ARBA00005179"/>
    </source>
</evidence>
<comment type="similarity">
    <text evidence="3 10">Belongs to the cytochrome P450 family.</text>
</comment>
<proteinExistence type="inferred from homology"/>
<keyword evidence="8 10" id="KW-0503">Monooxygenase</keyword>
<dbReference type="Pfam" id="PF00067">
    <property type="entry name" value="p450"/>
    <property type="match status" value="1"/>
</dbReference>
<comment type="pathway">
    <text evidence="2">Secondary metabolite biosynthesis.</text>
</comment>
<dbReference type="PRINTS" id="PR00463">
    <property type="entry name" value="EP450I"/>
</dbReference>
<dbReference type="Proteomes" id="UP000663827">
    <property type="component" value="Unassembled WGS sequence"/>
</dbReference>
<feature type="binding site" description="axial binding residue" evidence="9">
    <location>
        <position position="445"/>
    </location>
    <ligand>
        <name>heme</name>
        <dbReference type="ChEBI" id="CHEBI:30413"/>
    </ligand>
    <ligandPart>
        <name>Fe</name>
        <dbReference type="ChEBI" id="CHEBI:18248"/>
    </ligandPart>
</feature>
<dbReference type="InterPro" id="IPR002401">
    <property type="entry name" value="Cyt_P450_E_grp-I"/>
</dbReference>
<evidence type="ECO:0000256" key="4">
    <source>
        <dbReference type="ARBA" id="ARBA00022617"/>
    </source>
</evidence>
<evidence type="ECO:0000256" key="11">
    <source>
        <dbReference type="SAM" id="Phobius"/>
    </source>
</evidence>
<evidence type="ECO:0000256" key="10">
    <source>
        <dbReference type="RuleBase" id="RU000461"/>
    </source>
</evidence>
<evidence type="ECO:0000256" key="7">
    <source>
        <dbReference type="ARBA" id="ARBA00023004"/>
    </source>
</evidence>
<keyword evidence="4 9" id="KW-0349">Heme</keyword>
<comment type="caution">
    <text evidence="12">The sequence shown here is derived from an EMBL/GenBank/DDBJ whole genome shotgun (WGS) entry which is preliminary data.</text>
</comment>
<name>A0A8H3E2Q8_9AGAM</name>
<dbReference type="PANTHER" id="PTHR46300">
    <property type="entry name" value="P450, PUTATIVE (EUROFUNG)-RELATED-RELATED"/>
    <property type="match status" value="1"/>
</dbReference>
<keyword evidence="11" id="KW-0472">Membrane</keyword>
<evidence type="ECO:0000256" key="6">
    <source>
        <dbReference type="ARBA" id="ARBA00023002"/>
    </source>
</evidence>
<dbReference type="PROSITE" id="PS00086">
    <property type="entry name" value="CYTOCHROME_P450"/>
    <property type="match status" value="1"/>
</dbReference>
<evidence type="ECO:0008006" key="14">
    <source>
        <dbReference type="Google" id="ProtNLM"/>
    </source>
</evidence>
<dbReference type="AlphaFoldDB" id="A0A8H3E2Q8"/>
<feature type="transmembrane region" description="Helical" evidence="11">
    <location>
        <begin position="6"/>
        <end position="23"/>
    </location>
</feature>
<dbReference type="GO" id="GO:0016705">
    <property type="term" value="F:oxidoreductase activity, acting on paired donors, with incorporation or reduction of molecular oxygen"/>
    <property type="evidence" value="ECO:0007669"/>
    <property type="project" value="InterPro"/>
</dbReference>
<dbReference type="CDD" id="cd11065">
    <property type="entry name" value="CYP64-like"/>
    <property type="match status" value="1"/>
</dbReference>
<evidence type="ECO:0000313" key="13">
    <source>
        <dbReference type="Proteomes" id="UP000663827"/>
    </source>
</evidence>
<dbReference type="GO" id="GO:0005506">
    <property type="term" value="F:iron ion binding"/>
    <property type="evidence" value="ECO:0007669"/>
    <property type="project" value="InterPro"/>
</dbReference>
<evidence type="ECO:0000256" key="9">
    <source>
        <dbReference type="PIRSR" id="PIRSR602401-1"/>
    </source>
</evidence>
<keyword evidence="7 9" id="KW-0408">Iron</keyword>
<sequence length="516" mass="58765">MEGREIVYLTLVAITFTLVLYARKWTSRRILVRPPTPTRLPVIGNLFSMPPGSEHVAYMKLGNQLKSDIVFLEILGLKLVVLNSAQDGIDLLEKRSARYSDRISARALAHPDLFDWPNGVAFLPNNDIWRFQRRMLNGLLNLKVVPKFHSLQEQQAGRFLQRLLDLTDNPHPFEGIKKEIFYTTATSMFKLAYGYDLQGKEDPFLREATLTLYNGFRAVMLANFYVNFIPALMYVPEWFPGAGWKRQLREWRAQKILALNAPYKWVQERVADGTAEPSVLGAILSDSNLYSGLTPDIRDDNLEQLGIMIHAGGTDTSSTALINFVAAMTLYPEVQERAQLELDTVLGSGTMPAISDRERLPYINNLMLELFRWRPVLPIAIPHVCNEDDVYKGYDILKGDVVIGNIWAMSRDQSVYPNPEQFNPDRFLDPSVPQAPVFGWGRRKCPGLHFGEASVFIILTSILTMYNISKRKDRNGTDIHPKIQDAANSLTLELEPFDFKIEPRSERHRQLVLEAV</sequence>
<keyword evidence="11" id="KW-0812">Transmembrane</keyword>
<dbReference type="PANTHER" id="PTHR46300:SF7">
    <property type="entry name" value="P450, PUTATIVE (EUROFUNG)-RELATED"/>
    <property type="match status" value="1"/>
</dbReference>
<dbReference type="InterPro" id="IPR017972">
    <property type="entry name" value="Cyt_P450_CS"/>
</dbReference>
<dbReference type="InterPro" id="IPR001128">
    <property type="entry name" value="Cyt_P450"/>
</dbReference>
<evidence type="ECO:0000256" key="1">
    <source>
        <dbReference type="ARBA" id="ARBA00001971"/>
    </source>
</evidence>
<keyword evidence="11" id="KW-1133">Transmembrane helix</keyword>
<gene>
    <name evidence="12" type="ORF">RDB_LOCUS57217</name>
</gene>
<protein>
    <recommendedName>
        <fullName evidence="14">O-methylsterigmatocystin oxidoreductase</fullName>
    </recommendedName>
</protein>
<keyword evidence="5 9" id="KW-0479">Metal-binding</keyword>
<dbReference type="SUPFAM" id="SSF48264">
    <property type="entry name" value="Cytochrome P450"/>
    <property type="match status" value="1"/>
</dbReference>
<dbReference type="GO" id="GO:0004497">
    <property type="term" value="F:monooxygenase activity"/>
    <property type="evidence" value="ECO:0007669"/>
    <property type="project" value="UniProtKB-KW"/>
</dbReference>
<evidence type="ECO:0000256" key="5">
    <source>
        <dbReference type="ARBA" id="ARBA00022723"/>
    </source>
</evidence>
<organism evidence="12 13">
    <name type="scientific">Rhizoctonia solani</name>
    <dbReference type="NCBI Taxonomy" id="456999"/>
    <lineage>
        <taxon>Eukaryota</taxon>
        <taxon>Fungi</taxon>
        <taxon>Dikarya</taxon>
        <taxon>Basidiomycota</taxon>
        <taxon>Agaricomycotina</taxon>
        <taxon>Agaricomycetes</taxon>
        <taxon>Cantharellales</taxon>
        <taxon>Ceratobasidiaceae</taxon>
        <taxon>Rhizoctonia</taxon>
    </lineage>
</organism>